<reference evidence="3 4" key="1">
    <citation type="journal article" date="2019" name="Sci. Rep.">
        <title>Nanopore sequencing improves the draft genome of the human pathogenic amoeba Naegleria fowleri.</title>
        <authorList>
            <person name="Liechti N."/>
            <person name="Schurch N."/>
            <person name="Bruggmann R."/>
            <person name="Wittwer M."/>
        </authorList>
    </citation>
    <scope>NUCLEOTIDE SEQUENCE [LARGE SCALE GENOMIC DNA]</scope>
    <source>
        <strain evidence="3 4">ATCC 30894</strain>
    </source>
</reference>
<accession>A0A6A5BYB3</accession>
<dbReference type="InterPro" id="IPR051693">
    <property type="entry name" value="UPF0046_metallophosphoest"/>
</dbReference>
<dbReference type="VEuPathDB" id="AmoebaDB:FDP41_011207"/>
<dbReference type="OrthoDB" id="630188at2759"/>
<evidence type="ECO:0000259" key="2">
    <source>
        <dbReference type="Pfam" id="PF00149"/>
    </source>
</evidence>
<dbReference type="SUPFAM" id="SSF56300">
    <property type="entry name" value="Metallo-dependent phosphatases"/>
    <property type="match status" value="1"/>
</dbReference>
<dbReference type="Pfam" id="PF00149">
    <property type="entry name" value="Metallophos"/>
    <property type="match status" value="1"/>
</dbReference>
<sequence length="353" mass="40741">MPFWNVISSSSSKKKKRKEEEEPTEEKLPTGCLHHKNHEKTATGAITSDERMNSETNNHHHINNEKIKIIEIEHLPLMENDPKHLLKIVHMSDSHRFHENLKNFPEGDVFIHSGDISHKSEWKDCENDQIQTKELESNFKCAPSVISFNKWLDKLPYKVKIVILGNHDIGFNGISPNFIQQKILPNAIYLQDQAVIIKYKGKHLLKIYGTPWTTSRNMGFSMSHSLIDQKWKEIPEDVDILVTHLPPFGVMDLAGGSEPQQYCDYCKKNHKYRRHWGNVALRKRAIQLNEKGKLKAHLFGHVHEFHGLEIERHSKGKVPLIYSNGASVTNHNDTDVKSPNVIEIDMDEIPDKK</sequence>
<dbReference type="AlphaFoldDB" id="A0A6A5BYB3"/>
<dbReference type="VEuPathDB" id="AmoebaDB:NF0085830"/>
<dbReference type="PANTHER" id="PTHR12905:SF0">
    <property type="entry name" value="CALCINEURIN-LIKE PHOSPHOESTERASE DOMAIN-CONTAINING PROTEIN"/>
    <property type="match status" value="1"/>
</dbReference>
<dbReference type="RefSeq" id="XP_044566990.1">
    <property type="nucleotide sequence ID" value="XM_044701590.1"/>
</dbReference>
<organism evidence="3 4">
    <name type="scientific">Naegleria fowleri</name>
    <name type="common">Brain eating amoeba</name>
    <dbReference type="NCBI Taxonomy" id="5763"/>
    <lineage>
        <taxon>Eukaryota</taxon>
        <taxon>Discoba</taxon>
        <taxon>Heterolobosea</taxon>
        <taxon>Tetramitia</taxon>
        <taxon>Eutetramitia</taxon>
        <taxon>Vahlkampfiidae</taxon>
        <taxon>Naegleria</taxon>
    </lineage>
</organism>
<dbReference type="PANTHER" id="PTHR12905">
    <property type="entry name" value="METALLOPHOSPHOESTERASE"/>
    <property type="match status" value="1"/>
</dbReference>
<dbReference type="InterPro" id="IPR029052">
    <property type="entry name" value="Metallo-depent_PP-like"/>
</dbReference>
<dbReference type="GeneID" id="68118422"/>
<dbReference type="InterPro" id="IPR004843">
    <property type="entry name" value="Calcineurin-like_PHP"/>
</dbReference>
<evidence type="ECO:0000256" key="1">
    <source>
        <dbReference type="SAM" id="MobiDB-lite"/>
    </source>
</evidence>
<gene>
    <name evidence="3" type="ORF">FDP41_011207</name>
</gene>
<dbReference type="EMBL" id="VFQX01000009">
    <property type="protein sequence ID" value="KAF0982277.1"/>
    <property type="molecule type" value="Genomic_DNA"/>
</dbReference>
<evidence type="ECO:0000313" key="3">
    <source>
        <dbReference type="EMBL" id="KAF0982277.1"/>
    </source>
</evidence>
<dbReference type="Proteomes" id="UP000444721">
    <property type="component" value="Unassembled WGS sequence"/>
</dbReference>
<dbReference type="OMA" id="HVHEFHG"/>
<dbReference type="GO" id="GO:0016787">
    <property type="term" value="F:hydrolase activity"/>
    <property type="evidence" value="ECO:0007669"/>
    <property type="project" value="InterPro"/>
</dbReference>
<comment type="caution">
    <text evidence="3">The sequence shown here is derived from an EMBL/GenBank/DDBJ whole genome shotgun (WGS) entry which is preliminary data.</text>
</comment>
<protein>
    <recommendedName>
        <fullName evidence="2">Calcineurin-like phosphoesterase domain-containing protein</fullName>
    </recommendedName>
</protein>
<name>A0A6A5BYB3_NAEFO</name>
<dbReference type="VEuPathDB" id="AmoebaDB:NfTy_020770"/>
<proteinExistence type="predicted"/>
<feature type="region of interest" description="Disordered" evidence="1">
    <location>
        <begin position="1"/>
        <end position="45"/>
    </location>
</feature>
<keyword evidence="4" id="KW-1185">Reference proteome</keyword>
<evidence type="ECO:0000313" key="4">
    <source>
        <dbReference type="Proteomes" id="UP000444721"/>
    </source>
</evidence>
<dbReference type="Gene3D" id="3.60.21.10">
    <property type="match status" value="1"/>
</dbReference>
<feature type="domain" description="Calcineurin-like phosphoesterase" evidence="2">
    <location>
        <begin position="86"/>
        <end position="304"/>
    </location>
</feature>